<keyword evidence="2" id="KW-1185">Reference proteome</keyword>
<accession>A0A067SEA8</accession>
<feature type="non-terminal residue" evidence="1">
    <location>
        <position position="341"/>
    </location>
</feature>
<dbReference type="AlphaFoldDB" id="A0A067SEA8"/>
<proteinExistence type="predicted"/>
<reference evidence="2" key="1">
    <citation type="journal article" date="2014" name="Proc. Natl. Acad. Sci. U.S.A.">
        <title>Extensive sampling of basidiomycete genomes demonstrates inadequacy of the white-rot/brown-rot paradigm for wood decay fungi.</title>
        <authorList>
            <person name="Riley R."/>
            <person name="Salamov A.A."/>
            <person name="Brown D.W."/>
            <person name="Nagy L.G."/>
            <person name="Floudas D."/>
            <person name="Held B.W."/>
            <person name="Levasseur A."/>
            <person name="Lombard V."/>
            <person name="Morin E."/>
            <person name="Otillar R."/>
            <person name="Lindquist E.A."/>
            <person name="Sun H."/>
            <person name="LaButti K.M."/>
            <person name="Schmutz J."/>
            <person name="Jabbour D."/>
            <person name="Luo H."/>
            <person name="Baker S.E."/>
            <person name="Pisabarro A.G."/>
            <person name="Walton J.D."/>
            <person name="Blanchette R.A."/>
            <person name="Henrissat B."/>
            <person name="Martin F."/>
            <person name="Cullen D."/>
            <person name="Hibbett D.S."/>
            <person name="Grigoriev I.V."/>
        </authorList>
    </citation>
    <scope>NUCLEOTIDE SEQUENCE [LARGE SCALE GENOMIC DNA]</scope>
    <source>
        <strain evidence="2">CBS 339.88</strain>
    </source>
</reference>
<name>A0A067SEA8_GALM3</name>
<organism evidence="1 2">
    <name type="scientific">Galerina marginata (strain CBS 339.88)</name>
    <dbReference type="NCBI Taxonomy" id="685588"/>
    <lineage>
        <taxon>Eukaryota</taxon>
        <taxon>Fungi</taxon>
        <taxon>Dikarya</taxon>
        <taxon>Basidiomycota</taxon>
        <taxon>Agaricomycotina</taxon>
        <taxon>Agaricomycetes</taxon>
        <taxon>Agaricomycetidae</taxon>
        <taxon>Agaricales</taxon>
        <taxon>Agaricineae</taxon>
        <taxon>Strophariaceae</taxon>
        <taxon>Galerina</taxon>
    </lineage>
</organism>
<dbReference type="EMBL" id="KL142403">
    <property type="protein sequence ID" value="KDR69241.1"/>
    <property type="molecule type" value="Genomic_DNA"/>
</dbReference>
<protein>
    <submittedName>
        <fullName evidence="1">Uncharacterized protein</fullName>
    </submittedName>
</protein>
<evidence type="ECO:0000313" key="1">
    <source>
        <dbReference type="EMBL" id="KDR69241.1"/>
    </source>
</evidence>
<evidence type="ECO:0000313" key="2">
    <source>
        <dbReference type="Proteomes" id="UP000027222"/>
    </source>
</evidence>
<gene>
    <name evidence="1" type="ORF">GALMADRAFT_256080</name>
</gene>
<sequence>MKQYKFDVISNGNVETTLPLSDGHSFVFSFSASEYRNAQKIGINLYYKDSYIYCATISPTQNLQDTNSYDNVQYQYVYQDGDGAKFLRYLTWNHTNRHFGRDDRNIVIRIDKTAPNSFITYINDERAFKSSSITLTNNDIGRVDAAGVVIETKDALAARLYVFQYTERERSERFATTMRNPERSNEDELVHALSMEDMEVVAADPETLSTAGNRAHEAHLGGDGANAAHLPSGPSALPPDADIIRLSSTMAWPRAVYHVLGAGGQAEVQQRHDALMNEWIKVVRGNNAVSSTYFYFEHVYSHGVVWPKVILERVSDHNFLKVREKHVERIAVLEDGLNALR</sequence>
<dbReference type="Proteomes" id="UP000027222">
    <property type="component" value="Unassembled WGS sequence"/>
</dbReference>
<dbReference type="HOGENOM" id="CLU_070623_0_0_1"/>
<dbReference type="OrthoDB" id="3119524at2759"/>